<reference evidence="3 4" key="1">
    <citation type="submission" date="2021-04" db="EMBL/GenBank/DDBJ databases">
        <title>Nocardia tengchongensis.</title>
        <authorList>
            <person name="Zhuang k."/>
            <person name="Ran Y."/>
            <person name="Li W."/>
        </authorList>
    </citation>
    <scope>NUCLEOTIDE SEQUENCE [LARGE SCALE GENOMIC DNA]</scope>
    <source>
        <strain evidence="3 4">CFH S0057</strain>
    </source>
</reference>
<accession>A0ABX8CNH4</accession>
<proteinExistence type="inferred from homology"/>
<dbReference type="SUPFAM" id="SSF51445">
    <property type="entry name" value="(Trans)glycosidases"/>
    <property type="match status" value="1"/>
</dbReference>
<keyword evidence="4" id="KW-1185">Reference proteome</keyword>
<protein>
    <recommendedName>
        <fullName evidence="5">GH25 family lysozyme M1 (1,4-beta-N-acetylmuramidase)</fullName>
    </recommendedName>
</protein>
<dbReference type="InterPro" id="IPR002053">
    <property type="entry name" value="Glyco_hydro_25"/>
</dbReference>
<evidence type="ECO:0000313" key="4">
    <source>
        <dbReference type="Proteomes" id="UP000683310"/>
    </source>
</evidence>
<evidence type="ECO:0000256" key="1">
    <source>
        <dbReference type="ARBA" id="ARBA00010646"/>
    </source>
</evidence>
<comment type="similarity">
    <text evidence="1">Belongs to the glycosyl hydrolase 25 family.</text>
</comment>
<gene>
    <name evidence="3" type="ORF">KHQ06_37020</name>
</gene>
<dbReference type="Gene3D" id="3.20.20.80">
    <property type="entry name" value="Glycosidases"/>
    <property type="match status" value="1"/>
</dbReference>
<dbReference type="InterPro" id="IPR017853">
    <property type="entry name" value="GH"/>
</dbReference>
<evidence type="ECO:0000256" key="2">
    <source>
        <dbReference type="SAM" id="MobiDB-lite"/>
    </source>
</evidence>
<dbReference type="EMBL" id="CP074371">
    <property type="protein sequence ID" value="QVI21482.1"/>
    <property type="molecule type" value="Genomic_DNA"/>
</dbReference>
<feature type="compositionally biased region" description="Basic and acidic residues" evidence="2">
    <location>
        <begin position="147"/>
        <end position="156"/>
    </location>
</feature>
<organism evidence="3 4">
    <name type="scientific">Nocardia tengchongensis</name>
    <dbReference type="NCBI Taxonomy" id="2055889"/>
    <lineage>
        <taxon>Bacteria</taxon>
        <taxon>Bacillati</taxon>
        <taxon>Actinomycetota</taxon>
        <taxon>Actinomycetes</taxon>
        <taxon>Mycobacteriales</taxon>
        <taxon>Nocardiaceae</taxon>
        <taxon>Nocardia</taxon>
    </lineage>
</organism>
<dbReference type="Pfam" id="PF01183">
    <property type="entry name" value="Glyco_hydro_25"/>
    <property type="match status" value="1"/>
</dbReference>
<feature type="region of interest" description="Disordered" evidence="2">
    <location>
        <begin position="147"/>
        <end position="170"/>
    </location>
</feature>
<evidence type="ECO:0000313" key="3">
    <source>
        <dbReference type="EMBL" id="QVI21482.1"/>
    </source>
</evidence>
<name>A0ABX8CNH4_9NOCA</name>
<evidence type="ECO:0008006" key="5">
    <source>
        <dbReference type="Google" id="ProtNLM"/>
    </source>
</evidence>
<feature type="compositionally biased region" description="Polar residues" evidence="2">
    <location>
        <begin position="159"/>
        <end position="170"/>
    </location>
</feature>
<dbReference type="Proteomes" id="UP000683310">
    <property type="component" value="Chromosome"/>
</dbReference>
<dbReference type="RefSeq" id="WP_213557584.1">
    <property type="nucleotide sequence ID" value="NZ_JBHZDI010000014.1"/>
</dbReference>
<sequence length="414" mass="45982">MTIARWPNVVTGPVGNRMAQFLETYPNADDIYITSGMDGDHGAVSHHYGLTYAGSPTAALDIGAGGMTPEGNVKMRDFAKWLYDNYADFTVELIHSTPFDDDDGFYVKNQIRNPGGSVYGGPQTIGHYDHIHWATSADLMTRIEQRAGESAPDRVHPSTAGTSTPTSVANTSPVWGFDASDYDWDRGPMNLLAAQRDGISFFTHKSTEGSDWRAAHFQEALERARGAEIPVLGAYHFLWPDNIEQQVNFWMDTVDQQVPWWKDVPWIWQIDAEESNSMPRPPNPDEISLAVDLLRQRMTEQSACGYVIAYAPKWLYGDTLDGSYDIWNSNYQGSGAPRPFKEQYQGVTDFQSGWNPMSGRKPRILQFASDAVIGAQNTCCVDKFDGDLYDLIRLCGREPALVNGTVSPTDIAAA</sequence>